<evidence type="ECO:0000313" key="3">
    <source>
        <dbReference type="Proteomes" id="UP001176114"/>
    </source>
</evidence>
<dbReference type="AlphaFoldDB" id="A0AAW6Q6Y0"/>
<evidence type="ECO:0000256" key="1">
    <source>
        <dbReference type="SAM" id="Phobius"/>
    </source>
</evidence>
<dbReference type="RefSeq" id="WP_277446396.1">
    <property type="nucleotide sequence ID" value="NZ_JARPQC010000001.1"/>
</dbReference>
<organism evidence="2 3">
    <name type="scientific">Mesomycoplasma ovipneumoniae</name>
    <dbReference type="NCBI Taxonomy" id="29562"/>
    <lineage>
        <taxon>Bacteria</taxon>
        <taxon>Bacillati</taxon>
        <taxon>Mycoplasmatota</taxon>
        <taxon>Mycoplasmoidales</taxon>
        <taxon>Metamycoplasmataceae</taxon>
        <taxon>Mesomycoplasma</taxon>
    </lineage>
</organism>
<dbReference type="EMBL" id="JARPQC010000001">
    <property type="protein sequence ID" value="MDF9627375.1"/>
    <property type="molecule type" value="Genomic_DNA"/>
</dbReference>
<reference evidence="2" key="1">
    <citation type="submission" date="2023-03" db="EMBL/GenBank/DDBJ databases">
        <title>Comparative genome analysis of Brazilian Mesomycoplasma ovipneumoniae isolated from healthy and pneumonic sheep.</title>
        <authorList>
            <person name="Gaeta N."/>
            <person name="Timenetsky J."/>
            <person name="Ganda E."/>
            <person name="Gregory L."/>
        </authorList>
    </citation>
    <scope>NUCLEOTIDE SEQUENCE</scope>
    <source>
        <strain evidence="2">USP-SP475</strain>
    </source>
</reference>
<comment type="caution">
    <text evidence="2">The sequence shown here is derived from an EMBL/GenBank/DDBJ whole genome shotgun (WGS) entry which is preliminary data.</text>
</comment>
<gene>
    <name evidence="2" type="ORF">P5716_00060</name>
</gene>
<evidence type="ECO:0008006" key="4">
    <source>
        <dbReference type="Google" id="ProtNLM"/>
    </source>
</evidence>
<sequence length="480" mass="57302">MFFNKNKIFFIVTMLATPWLLPIIILAVQNFSFGHKANFSSQHPQKPIIWVDDSNDLIKSNIFSYNHLLNIDSKKRPWIQNSKWKKTFLQNPEEIQEIVKKYLYFQEQNFVNNLNDKTTKNLVTFFANQYNNKKHEFSFKELKLGEFSDRFNNLFSNNFLIIEDFDDYLDFFKEFEDKQEFERKNLNKDFFDNNLFLVYVKDESNVVPIFNKTSLETNLSPIDLITYKNQNLIISIDQKFSNYLKENSSSSSSSSRTRERFRIFYKSVPKNSYNKSYPLSSIKITDIEDLVLYNSPDKTSAEFSNFLDFINKKNTILSRKNLKKNRFYASQIDKNISNLSENKIFSNFSEVKDLINNKNLLKNEHWKSTFHLSNLFIPIKTQDKTHKFNSFILQKQQLKEIFQDEIIYWEFDKNSKKVLIYTLNYKDIFHGIGKQPENFNFDNLLQFEKIDIGDIDVQEIEIKKLNSIEDFNNLYNKTVV</sequence>
<feature type="transmembrane region" description="Helical" evidence="1">
    <location>
        <begin position="7"/>
        <end position="28"/>
    </location>
</feature>
<keyword evidence="1" id="KW-0812">Transmembrane</keyword>
<evidence type="ECO:0000313" key="2">
    <source>
        <dbReference type="EMBL" id="MDF9627375.1"/>
    </source>
</evidence>
<proteinExistence type="predicted"/>
<keyword evidence="1" id="KW-0472">Membrane</keyword>
<protein>
    <recommendedName>
        <fullName evidence="4">DUF3352 domain-containing protein</fullName>
    </recommendedName>
</protein>
<accession>A0AAW6Q6Y0</accession>
<name>A0AAW6Q6Y0_9BACT</name>
<keyword evidence="1" id="KW-1133">Transmembrane helix</keyword>
<dbReference type="Proteomes" id="UP001176114">
    <property type="component" value="Unassembled WGS sequence"/>
</dbReference>